<organism evidence="2 3">
    <name type="scientific">Sulfurirhabdus autotrophica</name>
    <dbReference type="NCBI Taxonomy" id="1706046"/>
    <lineage>
        <taxon>Bacteria</taxon>
        <taxon>Pseudomonadati</taxon>
        <taxon>Pseudomonadota</taxon>
        <taxon>Betaproteobacteria</taxon>
        <taxon>Nitrosomonadales</taxon>
        <taxon>Sulfuricellaceae</taxon>
        <taxon>Sulfurirhabdus</taxon>
    </lineage>
</organism>
<evidence type="ECO:0000313" key="2">
    <source>
        <dbReference type="EMBL" id="TCV90705.1"/>
    </source>
</evidence>
<dbReference type="Proteomes" id="UP000295367">
    <property type="component" value="Unassembled WGS sequence"/>
</dbReference>
<proteinExistence type="predicted"/>
<feature type="region of interest" description="Disordered" evidence="1">
    <location>
        <begin position="32"/>
        <end position="74"/>
    </location>
</feature>
<dbReference type="AlphaFoldDB" id="A0A4R3YDW5"/>
<keyword evidence="3" id="KW-1185">Reference proteome</keyword>
<accession>A0A4R3YDW5</accession>
<evidence type="ECO:0000256" key="1">
    <source>
        <dbReference type="SAM" id="MobiDB-lite"/>
    </source>
</evidence>
<evidence type="ECO:0000313" key="3">
    <source>
        <dbReference type="Proteomes" id="UP000295367"/>
    </source>
</evidence>
<comment type="caution">
    <text evidence="2">The sequence shown here is derived from an EMBL/GenBank/DDBJ whole genome shotgun (WGS) entry which is preliminary data.</text>
</comment>
<dbReference type="OrthoDB" id="329419at2"/>
<dbReference type="InterPro" id="IPR019291">
    <property type="entry name" value="Host_attachment_protein"/>
</dbReference>
<reference evidence="2 3" key="1">
    <citation type="submission" date="2019-03" db="EMBL/GenBank/DDBJ databases">
        <title>Genomic Encyclopedia of Type Strains, Phase IV (KMG-IV): sequencing the most valuable type-strain genomes for metagenomic binning, comparative biology and taxonomic classification.</title>
        <authorList>
            <person name="Goeker M."/>
        </authorList>
    </citation>
    <scope>NUCLEOTIDE SEQUENCE [LARGE SCALE GENOMIC DNA]</scope>
    <source>
        <strain evidence="2 3">DSM 100309</strain>
    </source>
</reference>
<feature type="compositionally biased region" description="Basic and acidic residues" evidence="1">
    <location>
        <begin position="33"/>
        <end position="54"/>
    </location>
</feature>
<dbReference type="RefSeq" id="WP_124947399.1">
    <property type="nucleotide sequence ID" value="NZ_BHVT01000073.1"/>
</dbReference>
<sequence>MSITWVLVANSSNANLYVNNGPHKGLQLTKQFTHPESREKASELVSDRPGHDQAHGGGHGSFTPATSPKEHEAEQFAQQLAHELDQGRATNLYSRLILIASPHFIGILNNRIDEHVRKLVSETIEKDYTQATEKELAEHLKPYLFL</sequence>
<name>A0A4R3YDW5_9PROT</name>
<dbReference type="Pfam" id="PF10116">
    <property type="entry name" value="Host_attach"/>
    <property type="match status" value="1"/>
</dbReference>
<dbReference type="EMBL" id="SMCO01000001">
    <property type="protein sequence ID" value="TCV90705.1"/>
    <property type="molecule type" value="Genomic_DNA"/>
</dbReference>
<gene>
    <name evidence="2" type="ORF">EDC63_101679</name>
</gene>
<protein>
    <submittedName>
        <fullName evidence="2">Protein required for attachment to host cells</fullName>
    </submittedName>
</protein>